<dbReference type="AlphaFoldDB" id="A0A178XKM9"/>
<evidence type="ECO:0000313" key="8">
    <source>
        <dbReference type="EMBL" id="OAP35780.1"/>
    </source>
</evidence>
<evidence type="ECO:0000256" key="5">
    <source>
        <dbReference type="ARBA" id="ARBA00022989"/>
    </source>
</evidence>
<gene>
    <name evidence="8" type="ORF">ATB98_02710</name>
</gene>
<dbReference type="InterPro" id="IPR002758">
    <property type="entry name" value="Cation_antiport_E"/>
</dbReference>
<dbReference type="Pfam" id="PF01899">
    <property type="entry name" value="MNHE"/>
    <property type="match status" value="1"/>
</dbReference>
<keyword evidence="3" id="KW-1003">Cell membrane</keyword>
<keyword evidence="9" id="KW-1185">Reference proteome</keyword>
<evidence type="ECO:0000256" key="1">
    <source>
        <dbReference type="ARBA" id="ARBA00004651"/>
    </source>
</evidence>
<protein>
    <submittedName>
        <fullName evidence="8">Cation:proton antiporter</fullName>
    </submittedName>
</protein>
<comment type="subcellular location">
    <subcellularLocation>
        <location evidence="1">Cell membrane</location>
        <topology evidence="1">Multi-pass membrane protein</topology>
    </subcellularLocation>
</comment>
<evidence type="ECO:0000256" key="2">
    <source>
        <dbReference type="ARBA" id="ARBA00006228"/>
    </source>
</evidence>
<evidence type="ECO:0000313" key="9">
    <source>
        <dbReference type="Proteomes" id="UP000078507"/>
    </source>
</evidence>
<dbReference type="PANTHER" id="PTHR34584:SF1">
    <property type="entry name" value="NA(+)_H(+) ANTIPORTER SUBUNIT E1"/>
    <property type="match status" value="1"/>
</dbReference>
<dbReference type="GO" id="GO:0005886">
    <property type="term" value="C:plasma membrane"/>
    <property type="evidence" value="ECO:0007669"/>
    <property type="project" value="UniProtKB-SubCell"/>
</dbReference>
<keyword evidence="4 7" id="KW-0812">Transmembrane</keyword>
<dbReference type="PANTHER" id="PTHR34584">
    <property type="entry name" value="NA(+)/H(+) ANTIPORTER SUBUNIT E1"/>
    <property type="match status" value="1"/>
</dbReference>
<dbReference type="NCBIfam" id="NF006520">
    <property type="entry name" value="PRK08965.1-4"/>
    <property type="match status" value="1"/>
</dbReference>
<name>A0A178XKM9_SINSA</name>
<comment type="caution">
    <text evidence="8">The sequence shown here is derived from an EMBL/GenBank/DDBJ whole genome shotgun (WGS) entry which is preliminary data.</text>
</comment>
<dbReference type="EMBL" id="LNQB01000099">
    <property type="protein sequence ID" value="OAP35780.1"/>
    <property type="molecule type" value="Genomic_DNA"/>
</dbReference>
<feature type="transmembrane region" description="Helical" evidence="7">
    <location>
        <begin position="63"/>
        <end position="83"/>
    </location>
</feature>
<evidence type="ECO:0000256" key="7">
    <source>
        <dbReference type="SAM" id="Phobius"/>
    </source>
</evidence>
<evidence type="ECO:0000256" key="6">
    <source>
        <dbReference type="ARBA" id="ARBA00023136"/>
    </source>
</evidence>
<organism evidence="8 9">
    <name type="scientific">Sinorhizobium saheli</name>
    <dbReference type="NCBI Taxonomy" id="36856"/>
    <lineage>
        <taxon>Bacteria</taxon>
        <taxon>Pseudomonadati</taxon>
        <taxon>Pseudomonadota</taxon>
        <taxon>Alphaproteobacteria</taxon>
        <taxon>Hyphomicrobiales</taxon>
        <taxon>Rhizobiaceae</taxon>
        <taxon>Sinorhizobium/Ensifer group</taxon>
        <taxon>Sinorhizobium</taxon>
    </lineage>
</organism>
<keyword evidence="5 7" id="KW-1133">Transmembrane helix</keyword>
<accession>A0A178XKM9</accession>
<dbReference type="Proteomes" id="UP000078507">
    <property type="component" value="Unassembled WGS sequence"/>
</dbReference>
<dbReference type="STRING" id="36856.ATB98_02710"/>
<dbReference type="GO" id="GO:0008324">
    <property type="term" value="F:monoatomic cation transmembrane transporter activity"/>
    <property type="evidence" value="ECO:0007669"/>
    <property type="project" value="InterPro"/>
</dbReference>
<dbReference type="PIRSF" id="PIRSF019239">
    <property type="entry name" value="MrpE"/>
    <property type="match status" value="1"/>
</dbReference>
<keyword evidence="6 7" id="KW-0472">Membrane</keyword>
<evidence type="ECO:0000256" key="3">
    <source>
        <dbReference type="ARBA" id="ARBA00022475"/>
    </source>
</evidence>
<proteinExistence type="inferred from homology"/>
<evidence type="ECO:0000256" key="4">
    <source>
        <dbReference type="ARBA" id="ARBA00022692"/>
    </source>
</evidence>
<dbReference type="RefSeq" id="WP_066878840.1">
    <property type="nucleotide sequence ID" value="NZ_LNQB01000099.1"/>
</dbReference>
<reference evidence="8 9" key="1">
    <citation type="submission" date="2015-11" db="EMBL/GenBank/DDBJ databases">
        <title>Ensifer anhuiense sp. nov., an effective nitrogen fixation bacterium with Glycine soja.</title>
        <authorList>
            <person name="Yan H."/>
            <person name="Chen W."/>
        </authorList>
    </citation>
    <scope>NUCLEOTIDE SEQUENCE [LARGE SCALE GENOMIC DNA]</scope>
    <source>
        <strain evidence="8 9">LMG 7837</strain>
    </source>
</reference>
<sequence>MRTWFPYPLLSTGLFLMWLLLNQSVAPGSILLGIVVSTGLAWVALKLQPRRSHLGRWWRLPGFGLAVVADIARSNLAVALIILRARRRPSRAGFMTVDLDLEDENALALLACIVTATPGTACLEFDRRSKVLLLHVLDIENEELWRRTVKHYEAELKEIFQ</sequence>
<comment type="similarity">
    <text evidence="2">Belongs to the CPA3 antiporters (TC 2.A.63) subunit E family.</text>
</comment>
<dbReference type="OrthoDB" id="9807187at2"/>